<dbReference type="Proteomes" id="UP000176284">
    <property type="component" value="Unassembled WGS sequence"/>
</dbReference>
<sequence>MGNDTWRARLARIHPVIIALFLMVTIGSILAFLTDYYPSLRNQEATEAVMGYFLLYKTPWLIPYLLFDDIIWTPLYEELKYRSVAFLISFFKPKKVTLEKPLTLIIWILLFICAVIPNIIWSEDHAVPISAHFKSVVFSSLAFYVGRWKGFGYSLLVHACLNAGVITGLLIRIYILHL</sequence>
<dbReference type="AlphaFoldDB" id="A0A1G1ZUS3"/>
<evidence type="ECO:0000313" key="3">
    <source>
        <dbReference type="Proteomes" id="UP000176284"/>
    </source>
</evidence>
<dbReference type="STRING" id="1798410.A3H63_00075"/>
<comment type="caution">
    <text evidence="2">The sequence shown here is derived from an EMBL/GenBank/DDBJ whole genome shotgun (WGS) entry which is preliminary data.</text>
</comment>
<keyword evidence="1" id="KW-0472">Membrane</keyword>
<organism evidence="2 3">
    <name type="scientific">Candidatus Harrisonbacteria bacterium RIFCSPLOWO2_02_FULL_45_10c</name>
    <dbReference type="NCBI Taxonomy" id="1798410"/>
    <lineage>
        <taxon>Bacteria</taxon>
        <taxon>Candidatus Harrisoniibacteriota</taxon>
    </lineage>
</organism>
<keyword evidence="1" id="KW-0812">Transmembrane</keyword>
<gene>
    <name evidence="2" type="ORF">A3H63_00075</name>
</gene>
<evidence type="ECO:0000256" key="1">
    <source>
        <dbReference type="SAM" id="Phobius"/>
    </source>
</evidence>
<name>A0A1G1ZUS3_9BACT</name>
<proteinExistence type="predicted"/>
<feature type="transmembrane region" description="Helical" evidence="1">
    <location>
        <begin position="153"/>
        <end position="175"/>
    </location>
</feature>
<reference evidence="2 3" key="1">
    <citation type="journal article" date="2016" name="Nat. Commun.">
        <title>Thousands of microbial genomes shed light on interconnected biogeochemical processes in an aquifer system.</title>
        <authorList>
            <person name="Anantharaman K."/>
            <person name="Brown C.T."/>
            <person name="Hug L.A."/>
            <person name="Sharon I."/>
            <person name="Castelle C.J."/>
            <person name="Probst A.J."/>
            <person name="Thomas B.C."/>
            <person name="Singh A."/>
            <person name="Wilkins M.J."/>
            <person name="Karaoz U."/>
            <person name="Brodie E.L."/>
            <person name="Williams K.H."/>
            <person name="Hubbard S.S."/>
            <person name="Banfield J.F."/>
        </authorList>
    </citation>
    <scope>NUCLEOTIDE SEQUENCE [LARGE SCALE GENOMIC DNA]</scope>
</reference>
<accession>A0A1G1ZUS3</accession>
<keyword evidence="1" id="KW-1133">Transmembrane helix</keyword>
<protein>
    <submittedName>
        <fullName evidence="2">Uncharacterized protein</fullName>
    </submittedName>
</protein>
<feature type="transmembrane region" description="Helical" evidence="1">
    <location>
        <begin position="102"/>
        <end position="121"/>
    </location>
</feature>
<feature type="transmembrane region" description="Helical" evidence="1">
    <location>
        <begin position="12"/>
        <end position="33"/>
    </location>
</feature>
<evidence type="ECO:0000313" key="2">
    <source>
        <dbReference type="EMBL" id="OGY68205.1"/>
    </source>
</evidence>
<dbReference type="EMBL" id="MHJM01000006">
    <property type="protein sequence ID" value="OGY68205.1"/>
    <property type="molecule type" value="Genomic_DNA"/>
</dbReference>